<dbReference type="GO" id="GO:0004888">
    <property type="term" value="F:transmembrane signaling receptor activity"/>
    <property type="evidence" value="ECO:0007669"/>
    <property type="project" value="InterPro"/>
</dbReference>
<dbReference type="PANTHER" id="PTHR18945">
    <property type="entry name" value="NEUROTRANSMITTER GATED ION CHANNEL"/>
    <property type="match status" value="1"/>
</dbReference>
<dbReference type="AlphaFoldDB" id="A0A0B1S369"/>
<dbReference type="CDD" id="cd18989">
    <property type="entry name" value="LGIC_ECD_cation"/>
    <property type="match status" value="1"/>
</dbReference>
<dbReference type="GO" id="GO:0016020">
    <property type="term" value="C:membrane"/>
    <property type="evidence" value="ECO:0007669"/>
    <property type="project" value="InterPro"/>
</dbReference>
<keyword evidence="4" id="KW-1185">Reference proteome</keyword>
<feature type="domain" description="Neurotransmitter-gated ion-channel ligand-binding" evidence="2">
    <location>
        <begin position="30"/>
        <end position="209"/>
    </location>
</feature>
<evidence type="ECO:0000259" key="2">
    <source>
        <dbReference type="Pfam" id="PF02931"/>
    </source>
</evidence>
<gene>
    <name evidence="3" type="ORF">OESDEN_22448</name>
</gene>
<sequence length="226" mass="26603">MTTIACMLALLPLWLSIASGPEHYPTKAHEIFAKIFDGYNRHIRPVRNLSTTTVVYMDNGLRSILDTDEVNQVLVLKEWLRMFWRDEFLTWDPADYDNITEIKVPRSLIWLPDVIRIDVVDQSQLMQDDRSFVLVDHTGFIRHSVDHVLKVYCNYRITMFPFDRQNCTIHYEPWHSTMKEVFIEVHPEPDINNYRPNNVWNFTFTSSNKQLKVAFEPIIPAPTSSC</sequence>
<evidence type="ECO:0000313" key="3">
    <source>
        <dbReference type="EMBL" id="KHJ77932.1"/>
    </source>
</evidence>
<reference evidence="3 4" key="1">
    <citation type="submission" date="2014-03" db="EMBL/GenBank/DDBJ databases">
        <title>Draft genome of the hookworm Oesophagostomum dentatum.</title>
        <authorList>
            <person name="Mitreva M."/>
        </authorList>
    </citation>
    <scope>NUCLEOTIDE SEQUENCE [LARGE SCALE GENOMIC DNA]</scope>
    <source>
        <strain evidence="3 4">OD-Hann</strain>
    </source>
</reference>
<feature type="chain" id="PRO_5002060700" evidence="1">
    <location>
        <begin position="19"/>
        <end position="226"/>
    </location>
</feature>
<dbReference type="Pfam" id="PF02931">
    <property type="entry name" value="Neur_chan_LBD"/>
    <property type="match status" value="1"/>
</dbReference>
<dbReference type="InterPro" id="IPR006202">
    <property type="entry name" value="Neur_chan_lig-bd"/>
</dbReference>
<dbReference type="FunFam" id="2.70.170.10:FF:000028">
    <property type="entry name" value="AcetylCholine Receptor"/>
    <property type="match status" value="1"/>
</dbReference>
<dbReference type="InterPro" id="IPR006201">
    <property type="entry name" value="Neur_channel"/>
</dbReference>
<dbReference type="SUPFAM" id="SSF63712">
    <property type="entry name" value="Nicotinic receptor ligand binding domain-like"/>
    <property type="match status" value="1"/>
</dbReference>
<keyword evidence="1" id="KW-0732">Signal</keyword>
<feature type="signal peptide" evidence="1">
    <location>
        <begin position="1"/>
        <end position="18"/>
    </location>
</feature>
<organism evidence="3 4">
    <name type="scientific">Oesophagostomum dentatum</name>
    <name type="common">Nodular worm</name>
    <dbReference type="NCBI Taxonomy" id="61180"/>
    <lineage>
        <taxon>Eukaryota</taxon>
        <taxon>Metazoa</taxon>
        <taxon>Ecdysozoa</taxon>
        <taxon>Nematoda</taxon>
        <taxon>Chromadorea</taxon>
        <taxon>Rhabditida</taxon>
        <taxon>Rhabditina</taxon>
        <taxon>Rhabditomorpha</taxon>
        <taxon>Strongyloidea</taxon>
        <taxon>Strongylidae</taxon>
        <taxon>Oesophagostomum</taxon>
    </lineage>
</organism>
<evidence type="ECO:0000313" key="4">
    <source>
        <dbReference type="Proteomes" id="UP000053660"/>
    </source>
</evidence>
<dbReference type="EMBL" id="KN610276">
    <property type="protein sequence ID" value="KHJ77932.1"/>
    <property type="molecule type" value="Genomic_DNA"/>
</dbReference>
<dbReference type="InterPro" id="IPR036734">
    <property type="entry name" value="Neur_chan_lig-bd_sf"/>
</dbReference>
<dbReference type="Gene3D" id="2.70.170.10">
    <property type="entry name" value="Neurotransmitter-gated ion-channel ligand-binding domain"/>
    <property type="match status" value="1"/>
</dbReference>
<dbReference type="GO" id="GO:0005230">
    <property type="term" value="F:extracellular ligand-gated monoatomic ion channel activity"/>
    <property type="evidence" value="ECO:0007669"/>
    <property type="project" value="InterPro"/>
</dbReference>
<dbReference type="OrthoDB" id="5975154at2759"/>
<dbReference type="PRINTS" id="PR00252">
    <property type="entry name" value="NRIONCHANNEL"/>
</dbReference>
<dbReference type="Proteomes" id="UP000053660">
    <property type="component" value="Unassembled WGS sequence"/>
</dbReference>
<protein>
    <submittedName>
        <fullName evidence="3">Neurotransmitter-gated ion-channel ligand binding domain protein</fullName>
    </submittedName>
</protein>
<accession>A0A0B1S369</accession>
<proteinExistence type="predicted"/>
<evidence type="ECO:0000256" key="1">
    <source>
        <dbReference type="SAM" id="SignalP"/>
    </source>
</evidence>
<name>A0A0B1S369_OESDE</name>